<sequence>MRYEQTKKLSNREFKRLVGVQRRTFDEMVKMLRDAASLKQTRGCPQKVAWEDQVLICLQYWREYRTYFHIAQDWLLSVLDLLQNYFMVK</sequence>
<reference evidence="2 3" key="1">
    <citation type="submission" date="2016-04" db="EMBL/GenBank/DDBJ databases">
        <authorList>
            <person name="Evans L.H."/>
            <person name="Alamgir A."/>
            <person name="Owens N."/>
            <person name="Weber N.D."/>
            <person name="Virtaneva K."/>
            <person name="Barbian K."/>
            <person name="Babar A."/>
            <person name="Rosenke K."/>
        </authorList>
    </citation>
    <scope>NUCLEOTIDE SEQUENCE [LARGE SCALE GENOMIC DNA]</scope>
    <source>
        <strain evidence="2">NIES-2108</strain>
    </source>
</reference>
<dbReference type="AlphaFoldDB" id="A0A367RDN9"/>
<comment type="caution">
    <text evidence="2">The sequence shown here is derived from an EMBL/GenBank/DDBJ whole genome shotgun (WGS) entry which is preliminary data.</text>
</comment>
<dbReference type="InterPro" id="IPR027805">
    <property type="entry name" value="Transposase_HTH_dom"/>
</dbReference>
<evidence type="ECO:0000313" key="2">
    <source>
        <dbReference type="EMBL" id="RCJ34638.1"/>
    </source>
</evidence>
<accession>A0A367RDN9</accession>
<proteinExistence type="predicted"/>
<dbReference type="EMBL" id="LXQE01000155">
    <property type="protein sequence ID" value="RCJ34638.1"/>
    <property type="molecule type" value="Genomic_DNA"/>
</dbReference>
<name>A0A367RDN9_NOSPU</name>
<dbReference type="Pfam" id="PF13613">
    <property type="entry name" value="HTH_Tnp_4"/>
    <property type="match status" value="1"/>
</dbReference>
<dbReference type="Proteomes" id="UP000252085">
    <property type="component" value="Unassembled WGS sequence"/>
</dbReference>
<protein>
    <recommendedName>
        <fullName evidence="1">Transposase Helix-turn-helix domain-containing protein</fullName>
    </recommendedName>
</protein>
<organism evidence="2 3">
    <name type="scientific">Nostoc punctiforme NIES-2108</name>
    <dbReference type="NCBI Taxonomy" id="1356359"/>
    <lineage>
        <taxon>Bacteria</taxon>
        <taxon>Bacillati</taxon>
        <taxon>Cyanobacteriota</taxon>
        <taxon>Cyanophyceae</taxon>
        <taxon>Nostocales</taxon>
        <taxon>Nostocaceae</taxon>
        <taxon>Nostoc</taxon>
    </lineage>
</organism>
<evidence type="ECO:0000313" key="3">
    <source>
        <dbReference type="Proteomes" id="UP000252085"/>
    </source>
</evidence>
<evidence type="ECO:0000259" key="1">
    <source>
        <dbReference type="Pfam" id="PF13613"/>
    </source>
</evidence>
<feature type="domain" description="Transposase Helix-turn-helix" evidence="1">
    <location>
        <begin position="48"/>
        <end position="74"/>
    </location>
</feature>
<gene>
    <name evidence="2" type="ORF">A6769_22185</name>
</gene>